<gene>
    <name evidence="2" type="ORF">BI308_20410</name>
</gene>
<dbReference type="AlphaFoldDB" id="A0A1L9QM34"/>
<evidence type="ECO:0008006" key="4">
    <source>
        <dbReference type="Google" id="ProtNLM"/>
    </source>
</evidence>
<dbReference type="Proteomes" id="UP000183940">
    <property type="component" value="Unassembled WGS sequence"/>
</dbReference>
<evidence type="ECO:0000313" key="3">
    <source>
        <dbReference type="Proteomes" id="UP000183940"/>
    </source>
</evidence>
<sequence>MNLSLSNLFRTGAKLLSVVSLTTLSITLPQPSQAQSARFYCGTSQGSPATLVDSPRGVVPVIVWQSSYFEGSGYSPQRRCQEVSSRFQTYYNNKILEYLTTGIVNGYPVICVSQTNGGSCAGVLFTLQQGDDANRVLQQMFSVRSGASTPLYQSTGRRPRPRKLYIDMENYLNTAPVESGSSPSVAPTQPQPAPNPAPANNPGSGSGGSIW</sequence>
<dbReference type="Pfam" id="PF14218">
    <property type="entry name" value="COP23"/>
    <property type="match status" value="1"/>
</dbReference>
<keyword evidence="3" id="KW-1185">Reference proteome</keyword>
<proteinExistence type="predicted"/>
<dbReference type="InterPro" id="IPR025478">
    <property type="entry name" value="COP23"/>
</dbReference>
<accession>A0A1L9QM34</accession>
<feature type="compositionally biased region" description="Polar residues" evidence="1">
    <location>
        <begin position="179"/>
        <end position="188"/>
    </location>
</feature>
<protein>
    <recommendedName>
        <fullName evidence="4">Circadian oscillating protein COP23</fullName>
    </recommendedName>
</protein>
<reference evidence="2" key="1">
    <citation type="submission" date="2016-10" db="EMBL/GenBank/DDBJ databases">
        <title>CRISPR-Cas defence system in Roseofilum reptotaenium: evidence of a bacteriophage-cyanobacterium arms race in the coral black band disease.</title>
        <authorList>
            <person name="Buerger P."/>
            <person name="Wood-Charlson E.M."/>
            <person name="Weynberg K.D."/>
            <person name="Willis B."/>
            <person name="Van Oppen M.J."/>
        </authorList>
    </citation>
    <scope>NUCLEOTIDE SEQUENCE [LARGE SCALE GENOMIC DNA]</scope>
    <source>
        <strain evidence="2">AO1-A</strain>
    </source>
</reference>
<organism evidence="2 3">
    <name type="scientific">Roseofilum reptotaenium AO1-A</name>
    <dbReference type="NCBI Taxonomy" id="1925591"/>
    <lineage>
        <taxon>Bacteria</taxon>
        <taxon>Bacillati</taxon>
        <taxon>Cyanobacteriota</taxon>
        <taxon>Cyanophyceae</taxon>
        <taxon>Desertifilales</taxon>
        <taxon>Desertifilaceae</taxon>
        <taxon>Roseofilum</taxon>
    </lineage>
</organism>
<feature type="region of interest" description="Disordered" evidence="1">
    <location>
        <begin position="176"/>
        <end position="211"/>
    </location>
</feature>
<evidence type="ECO:0000313" key="2">
    <source>
        <dbReference type="EMBL" id="OJJ20768.1"/>
    </source>
</evidence>
<evidence type="ECO:0000256" key="1">
    <source>
        <dbReference type="SAM" id="MobiDB-lite"/>
    </source>
</evidence>
<name>A0A1L9QM34_9CYAN</name>
<dbReference type="STRING" id="1925591.BI308_20410"/>
<comment type="caution">
    <text evidence="2">The sequence shown here is derived from an EMBL/GenBank/DDBJ whole genome shotgun (WGS) entry which is preliminary data.</text>
</comment>
<feature type="compositionally biased region" description="Pro residues" evidence="1">
    <location>
        <begin position="189"/>
        <end position="199"/>
    </location>
</feature>
<dbReference type="EMBL" id="MLAW01000046">
    <property type="protein sequence ID" value="OJJ20768.1"/>
    <property type="molecule type" value="Genomic_DNA"/>
</dbReference>